<evidence type="ECO:0000256" key="1">
    <source>
        <dbReference type="SAM" id="Coils"/>
    </source>
</evidence>
<dbReference type="PANTHER" id="PTHR37813:SF1">
    <property type="entry name" value="FELS-2 PROPHAGE PROTEIN"/>
    <property type="match status" value="1"/>
</dbReference>
<accession>A0A4P8IEY8</accession>
<feature type="coiled-coil region" evidence="1">
    <location>
        <begin position="959"/>
        <end position="987"/>
    </location>
</feature>
<dbReference type="AlphaFoldDB" id="A0A4P8IEY8"/>
<feature type="coiled-coil region" evidence="1">
    <location>
        <begin position="772"/>
        <end position="901"/>
    </location>
</feature>
<dbReference type="EMBL" id="CP040058">
    <property type="protein sequence ID" value="QCP34294.1"/>
    <property type="molecule type" value="Genomic_DNA"/>
</dbReference>
<dbReference type="PANTHER" id="PTHR37813">
    <property type="entry name" value="FELS-2 PROPHAGE PROTEIN"/>
    <property type="match status" value="1"/>
</dbReference>
<dbReference type="Proteomes" id="UP000298653">
    <property type="component" value="Chromosome"/>
</dbReference>
<evidence type="ECO:0000313" key="3">
    <source>
        <dbReference type="Proteomes" id="UP000298653"/>
    </source>
</evidence>
<reference evidence="2 3" key="1">
    <citation type="submission" date="2019-05" db="EMBL/GenBank/DDBJ databases">
        <title>Complete genome sequencing of Anaerostipes rhamnosivorans.</title>
        <authorList>
            <person name="Bui T.P.N."/>
            <person name="de Vos W.M."/>
        </authorList>
    </citation>
    <scope>NUCLEOTIDE SEQUENCE [LARGE SCALE GENOMIC DNA]</scope>
    <source>
        <strain evidence="2 3">1y2</strain>
    </source>
</reference>
<dbReference type="InterPro" id="IPR011989">
    <property type="entry name" value="ARM-like"/>
</dbReference>
<protein>
    <submittedName>
        <fullName evidence="2">Phage minor tail protein</fullName>
    </submittedName>
</protein>
<proteinExistence type="predicted"/>
<sequence>MGYDGGLKFNTKIDEAGFNAGISKLGGIAKKGLAVTAGAIAGVTAAFGVMTKQSLDSVSDLEQNIGGVETLFKDSAKTVIKNANNAFKTAGMSANEYMKNVTSFSASLLQSTSGNTQKAAKVADMAMIDMSDNANKMGTAMVDIQNAYQGFAKQNYTMLDNLKLGYGGTKTEMERLLSDASKLSGVKYDISNLKDVYEAIHVIQGDLGITGTTAKEAATTIEGSMNAAKAAYDNFLNGSGSAKDFADALATAAVNIGKNLGEIIPRLAETIPEVLNALWQAFQGGGDRFLKAGADIIANITTGLLSKFPSLITSAISFIPMIASAISSHAPEITQSAVSIITSIANGITQSIPKILKSIAPIAASIGQGIMQAAPALMSAGMQIIQQVGDSISQYAPTLIPKALEMIGQLAMGLIQNLPQLISTGIQIITAIAQGIINSIPQLITYVPQIINGLCAALDTGLMQLLAAGAKIIVNLVQGIIQAIPQLIAALPQIVLAIINVFTHINLLSAGKALITSLKNGIVSAKGSVVSAFNSLVKSLWTKITTTNWLSVGKNLVSKIASGISMFVSKATLNAQLLARAIMQNITKINWLSVGKQIVQKIASGLISLAGKMASTAKSLANKAATAFRNIKWADVGRNIIKGIIGGIGSAAGALFNKLKDVAGNALKSAKKSLGIKSPSRVFKKEVGKHIVTGIISGINAEQKNLKKTMESLCNAAIKSAKSASKKGNFSEIGKTFVENLSNSMDSQVEKTTTAGKNLINTQIKKGSDKESKKYDKKIASLNKQIKKAKKDKKSTKDLEKELKKTKAKKKAMTSSYTNLGKAMITAYTNSVKKQAAAIVKEAEKTIEELSEKFQEKYNDIMQKQSDMVSKMRDTGSLYDLDGNIEAIENYQNRIKSLKGKIPDSLMDEILGMGVSDANDYMEYLQSLDPKQFNDYINKWNKIYNGSESFGESFFKSDLDKLQEDYQKELNTNLNALKKKVNQIGKDTMAGFTSGMKSQTKNMSKAVKQMCNQIIKDMKKQLKIKSPSRVVRDKVGKYLPLGLSSAFSKYMPAATVQIEKEINTSLAAMRAKVESVEYPTPDVPSYTGPSGGAQVVVLEDSRPVQVNAEITGTVELDGKTTGKLIAPHVSKELGKEQGKVERRN</sequence>
<keyword evidence="3" id="KW-1185">Reference proteome</keyword>
<dbReference type="RefSeq" id="WP_137327858.1">
    <property type="nucleotide sequence ID" value="NZ_CP040058.1"/>
</dbReference>
<evidence type="ECO:0000313" key="2">
    <source>
        <dbReference type="EMBL" id="QCP34294.1"/>
    </source>
</evidence>
<dbReference type="SUPFAM" id="SSF48371">
    <property type="entry name" value="ARM repeat"/>
    <property type="match status" value="1"/>
</dbReference>
<dbReference type="Gene3D" id="1.25.10.10">
    <property type="entry name" value="Leucine-rich Repeat Variant"/>
    <property type="match status" value="1"/>
</dbReference>
<dbReference type="OrthoDB" id="1779742at2"/>
<organism evidence="2 3">
    <name type="scientific">Anaerostipes rhamnosivorans</name>
    <dbReference type="NCBI Taxonomy" id="1229621"/>
    <lineage>
        <taxon>Bacteria</taxon>
        <taxon>Bacillati</taxon>
        <taxon>Bacillota</taxon>
        <taxon>Clostridia</taxon>
        <taxon>Lachnospirales</taxon>
        <taxon>Lachnospiraceae</taxon>
        <taxon>Anaerostipes</taxon>
    </lineage>
</organism>
<dbReference type="KEGG" id="arf:AR1Y2_0840"/>
<name>A0A4P8IEY8_9FIRM</name>
<dbReference type="InterPro" id="IPR016024">
    <property type="entry name" value="ARM-type_fold"/>
</dbReference>
<gene>
    <name evidence="2" type="ORF">AR1Y2_0840</name>
</gene>
<keyword evidence="1" id="KW-0175">Coiled coil</keyword>